<reference evidence="1" key="1">
    <citation type="journal article" date="2014" name="Int. J. Syst. Evol. Microbiol.">
        <title>Complete genome of a new Firmicutes species belonging to the dominant human colonic microbiota ('Ruminococcus bicirculans') reveals two chromosomes and a selective capacity to utilize plant glucans.</title>
        <authorList>
            <consortium name="NISC Comparative Sequencing Program"/>
            <person name="Wegmann U."/>
            <person name="Louis P."/>
            <person name="Goesmann A."/>
            <person name="Henrissat B."/>
            <person name="Duncan S.H."/>
            <person name="Flint H.J."/>
        </authorList>
    </citation>
    <scope>NUCLEOTIDE SEQUENCE</scope>
    <source>
        <strain evidence="1">NBRC 109915</strain>
    </source>
</reference>
<comment type="caution">
    <text evidence="1">The sequence shown here is derived from an EMBL/GenBank/DDBJ whole genome shotgun (WGS) entry which is preliminary data.</text>
</comment>
<keyword evidence="2" id="KW-1185">Reference proteome</keyword>
<organism evidence="1 2">
    <name type="scientific">Sulfitobacter pacificus</name>
    <dbReference type="NCBI Taxonomy" id="1499314"/>
    <lineage>
        <taxon>Bacteria</taxon>
        <taxon>Pseudomonadati</taxon>
        <taxon>Pseudomonadota</taxon>
        <taxon>Alphaproteobacteria</taxon>
        <taxon>Rhodobacterales</taxon>
        <taxon>Roseobacteraceae</taxon>
        <taxon>Sulfitobacter</taxon>
    </lineage>
</organism>
<dbReference type="RefSeq" id="WP_284374288.1">
    <property type="nucleotide sequence ID" value="NZ_BSNL01000001.1"/>
</dbReference>
<dbReference type="Proteomes" id="UP001161388">
    <property type="component" value="Unassembled WGS sequence"/>
</dbReference>
<dbReference type="InterPro" id="IPR014917">
    <property type="entry name" value="DUF1800"/>
</dbReference>
<gene>
    <name evidence="1" type="ORF">GCM10007927_27270</name>
</gene>
<reference evidence="1" key="2">
    <citation type="submission" date="2023-01" db="EMBL/GenBank/DDBJ databases">
        <title>Draft genome sequence of Sulfitobacter pacificus strain NBRC 109915.</title>
        <authorList>
            <person name="Sun Q."/>
            <person name="Mori K."/>
        </authorList>
    </citation>
    <scope>NUCLEOTIDE SEQUENCE</scope>
    <source>
        <strain evidence="1">NBRC 109915</strain>
    </source>
</reference>
<evidence type="ECO:0008006" key="3">
    <source>
        <dbReference type="Google" id="ProtNLM"/>
    </source>
</evidence>
<accession>A0ABQ5VLR3</accession>
<sequence length="460" mass="50651">MNFDPFLAEHRFGYGRSARVAPPEDVGDMLAELRRADDAQAAFPIPPFRVMQDALALRIRFNSYARKHPETAEGKKAQKKARQILRDMRGDHSQWFVQTQLRRITASHGFRERLTAFWADHFTALGGGGLLRMASPLYVEEAVRPNMTGSFAGLLTACVTHPLMLHYLDQNSSVGPNSRAAMRRGRGRGLNENLAREVLELHTLGVDGPYTQTDVRELAKAFTGLGATRHYGFKFRPAMVEPGAETVLGKTYDAGGGMVTIREVLNDLARHPATADHIACKLAVHFVSDIPSDDLIAHITAAYLRSEGDLMTCYAALLEHPHAWYPKSTNMRPPDEFVSASLRALGVTAQTLHQMDLRGVREVFFRPLQLMGQAWLTPAGPDGFAEADGAWATPQGISARLEWAVTVPTRLMPDLPDPRGFVQAVLGGQVPDAVRFAANTAETREVAIGLILAAPAFQRR</sequence>
<evidence type="ECO:0000313" key="2">
    <source>
        <dbReference type="Proteomes" id="UP001161388"/>
    </source>
</evidence>
<name>A0ABQ5VLR3_9RHOB</name>
<dbReference type="EMBL" id="BSNL01000001">
    <property type="protein sequence ID" value="GLQ27924.1"/>
    <property type="molecule type" value="Genomic_DNA"/>
</dbReference>
<proteinExistence type="predicted"/>
<protein>
    <recommendedName>
        <fullName evidence="3">DUF1800 domain-containing protein</fullName>
    </recommendedName>
</protein>
<dbReference type="Pfam" id="PF08811">
    <property type="entry name" value="DUF1800"/>
    <property type="match status" value="1"/>
</dbReference>
<evidence type="ECO:0000313" key="1">
    <source>
        <dbReference type="EMBL" id="GLQ27924.1"/>
    </source>
</evidence>